<dbReference type="EMBL" id="WUAV01000002">
    <property type="protein sequence ID" value="KAF1767735.1"/>
    <property type="molecule type" value="Genomic_DNA"/>
</dbReference>
<reference evidence="1 2" key="1">
    <citation type="submission" date="2019-12" db="EMBL/GenBank/DDBJ databases">
        <title>Chromosome-level assembly of the Caenorhabditis remanei genome.</title>
        <authorList>
            <person name="Teterina A.A."/>
            <person name="Willis J.H."/>
            <person name="Phillips P.C."/>
        </authorList>
    </citation>
    <scope>NUCLEOTIDE SEQUENCE [LARGE SCALE GENOMIC DNA]</scope>
    <source>
        <strain evidence="1 2">PX506</strain>
        <tissue evidence="1">Whole organism</tissue>
    </source>
</reference>
<dbReference type="InterPro" id="IPR003326">
    <property type="entry name" value="TRA-1_regulated"/>
</dbReference>
<proteinExistence type="predicted"/>
<dbReference type="Proteomes" id="UP000483820">
    <property type="component" value="Chromosome II"/>
</dbReference>
<dbReference type="GeneID" id="78774493"/>
<sequence>MKINSVATSCECPNILELKDPQSPNHDDEILFTEGAGCDRNITCGSKRFTHVAFYFKDSEIVLDDGAPRATAALFPYPFEGEETGLPVDIFILFGMMCENKEWYVTKYPTGFTYHPTGNSPSKLVGTNGEYDGKKSKIHVLSCAPVLIA</sequence>
<dbReference type="Pfam" id="PF02343">
    <property type="entry name" value="TRA-1_regulated"/>
    <property type="match status" value="1"/>
</dbReference>
<accession>A0A6A5HJR0</accession>
<protein>
    <submittedName>
        <fullName evidence="1">Uncharacterized protein</fullName>
    </submittedName>
</protein>
<comment type="caution">
    <text evidence="1">The sequence shown here is derived from an EMBL/GenBank/DDBJ whole genome shotgun (WGS) entry which is preliminary data.</text>
</comment>
<dbReference type="AlphaFoldDB" id="A0A6A5HJR0"/>
<dbReference type="KEGG" id="crq:GCK72_007694"/>
<evidence type="ECO:0000313" key="1">
    <source>
        <dbReference type="EMBL" id="KAF1767735.1"/>
    </source>
</evidence>
<dbReference type="RefSeq" id="XP_053590572.1">
    <property type="nucleotide sequence ID" value="XM_053726378.1"/>
</dbReference>
<gene>
    <name evidence="1" type="ORF">GCK72_007694</name>
</gene>
<dbReference type="CTD" id="78774493"/>
<evidence type="ECO:0000313" key="2">
    <source>
        <dbReference type="Proteomes" id="UP000483820"/>
    </source>
</evidence>
<name>A0A6A5HJR0_CAERE</name>
<organism evidence="1 2">
    <name type="scientific">Caenorhabditis remanei</name>
    <name type="common">Caenorhabditis vulgaris</name>
    <dbReference type="NCBI Taxonomy" id="31234"/>
    <lineage>
        <taxon>Eukaryota</taxon>
        <taxon>Metazoa</taxon>
        <taxon>Ecdysozoa</taxon>
        <taxon>Nematoda</taxon>
        <taxon>Chromadorea</taxon>
        <taxon>Rhabditida</taxon>
        <taxon>Rhabditina</taxon>
        <taxon>Rhabditomorpha</taxon>
        <taxon>Rhabditoidea</taxon>
        <taxon>Rhabditidae</taxon>
        <taxon>Peloderinae</taxon>
        <taxon>Caenorhabditis</taxon>
    </lineage>
</organism>